<keyword evidence="1" id="KW-0418">Kinase</keyword>
<keyword evidence="1" id="KW-0808">Transferase</keyword>
<feature type="compositionally biased region" description="Basic and acidic residues" evidence="2">
    <location>
        <begin position="139"/>
        <end position="154"/>
    </location>
</feature>
<evidence type="ECO:0000313" key="5">
    <source>
        <dbReference type="Proteomes" id="UP000325211"/>
    </source>
</evidence>
<dbReference type="PANTHER" id="PTHR35526">
    <property type="entry name" value="ANTI-SIGMA-F FACTOR RSBW-RELATED"/>
    <property type="match status" value="1"/>
</dbReference>
<dbReference type="PANTHER" id="PTHR35526:SF3">
    <property type="entry name" value="ANTI-SIGMA-F FACTOR RSBW"/>
    <property type="match status" value="1"/>
</dbReference>
<name>A0A5P2D5E8_STRVZ</name>
<dbReference type="Proteomes" id="UP000325211">
    <property type="component" value="Chromosome"/>
</dbReference>
<dbReference type="GO" id="GO:0004674">
    <property type="term" value="F:protein serine/threonine kinase activity"/>
    <property type="evidence" value="ECO:0007669"/>
    <property type="project" value="UniProtKB-KW"/>
</dbReference>
<evidence type="ECO:0000259" key="3">
    <source>
        <dbReference type="Pfam" id="PF13581"/>
    </source>
</evidence>
<feature type="region of interest" description="Disordered" evidence="2">
    <location>
        <begin position="133"/>
        <end position="154"/>
    </location>
</feature>
<reference evidence="4 5" key="1">
    <citation type="submission" date="2018-05" db="EMBL/GenBank/DDBJ databases">
        <title>Streptomyces venezuelae.</title>
        <authorList>
            <person name="Kim W."/>
            <person name="Lee N."/>
            <person name="Cho B.-K."/>
        </authorList>
    </citation>
    <scope>NUCLEOTIDE SEQUENCE [LARGE SCALE GENOMIC DNA]</scope>
    <source>
        <strain evidence="4 5">ATCC 21782</strain>
    </source>
</reference>
<dbReference type="EMBL" id="CP029190">
    <property type="protein sequence ID" value="QES50422.1"/>
    <property type="molecule type" value="Genomic_DNA"/>
</dbReference>
<dbReference type="AlphaFoldDB" id="A0A5P2D5E8"/>
<evidence type="ECO:0000256" key="2">
    <source>
        <dbReference type="SAM" id="MobiDB-lite"/>
    </source>
</evidence>
<dbReference type="InterPro" id="IPR050267">
    <property type="entry name" value="Anti-sigma-factor_SerPK"/>
</dbReference>
<protein>
    <recommendedName>
        <fullName evidence="3">Histidine kinase/HSP90-like ATPase domain-containing protein</fullName>
    </recommendedName>
</protein>
<dbReference type="RefSeq" id="WP_150210168.1">
    <property type="nucleotide sequence ID" value="NZ_CP029190.1"/>
</dbReference>
<dbReference type="Pfam" id="PF13581">
    <property type="entry name" value="HATPase_c_2"/>
    <property type="match status" value="1"/>
</dbReference>
<gene>
    <name evidence="4" type="ORF">DEJ50_23955</name>
</gene>
<evidence type="ECO:0000256" key="1">
    <source>
        <dbReference type="ARBA" id="ARBA00022527"/>
    </source>
</evidence>
<proteinExistence type="predicted"/>
<dbReference type="InterPro" id="IPR036890">
    <property type="entry name" value="HATPase_C_sf"/>
</dbReference>
<feature type="domain" description="Histidine kinase/HSP90-like ATPase" evidence="3">
    <location>
        <begin position="11"/>
        <end position="112"/>
    </location>
</feature>
<dbReference type="CDD" id="cd16936">
    <property type="entry name" value="HATPase_RsbW-like"/>
    <property type="match status" value="1"/>
</dbReference>
<evidence type="ECO:0000313" key="4">
    <source>
        <dbReference type="EMBL" id="QES50422.1"/>
    </source>
</evidence>
<organism evidence="4 5">
    <name type="scientific">Streptomyces venezuelae</name>
    <dbReference type="NCBI Taxonomy" id="54571"/>
    <lineage>
        <taxon>Bacteria</taxon>
        <taxon>Bacillati</taxon>
        <taxon>Actinomycetota</taxon>
        <taxon>Actinomycetes</taxon>
        <taxon>Kitasatosporales</taxon>
        <taxon>Streptomycetaceae</taxon>
        <taxon>Streptomyces</taxon>
    </lineage>
</organism>
<dbReference type="OrthoDB" id="3473697at2"/>
<sequence length="154" mass="16247">MNQEISFAVTLPATPRGAQLARRLAVAQLASHSVPFDDAAQVVAELAGNAVTHGRVPGRGFRLSMDLRPGRTLRIEVADTRCEAAPAVAAQRPVPEAESGRGLLLVSALATRWGTERGLPPLKTVWAEIDLSGGISPDRGTRDPAGRPSVRLDA</sequence>
<dbReference type="InterPro" id="IPR003594">
    <property type="entry name" value="HATPase_dom"/>
</dbReference>
<dbReference type="Gene3D" id="3.30.565.10">
    <property type="entry name" value="Histidine kinase-like ATPase, C-terminal domain"/>
    <property type="match status" value="1"/>
</dbReference>
<accession>A0A5P2D5E8</accession>
<keyword evidence="1" id="KW-0723">Serine/threonine-protein kinase</keyword>